<organism evidence="2 3">
    <name type="scientific">Bacillus daqingensis</name>
    <dbReference type="NCBI Taxonomy" id="872396"/>
    <lineage>
        <taxon>Bacteria</taxon>
        <taxon>Bacillati</taxon>
        <taxon>Bacillota</taxon>
        <taxon>Bacilli</taxon>
        <taxon>Bacillales</taxon>
        <taxon>Bacillaceae</taxon>
        <taxon>Bacillus</taxon>
    </lineage>
</organism>
<gene>
    <name evidence="2" type="ORF">ACFO4L_12400</name>
</gene>
<feature type="transmembrane region" description="Helical" evidence="1">
    <location>
        <begin position="52"/>
        <end position="72"/>
    </location>
</feature>
<dbReference type="RefSeq" id="WP_377909992.1">
    <property type="nucleotide sequence ID" value="NZ_JBHSGK010000013.1"/>
</dbReference>
<feature type="transmembrane region" description="Helical" evidence="1">
    <location>
        <begin position="78"/>
        <end position="96"/>
    </location>
</feature>
<keyword evidence="1" id="KW-1133">Transmembrane helix</keyword>
<protein>
    <recommendedName>
        <fullName evidence="4">DUF5673 domain-containing protein</fullName>
    </recommendedName>
</protein>
<reference evidence="3" key="1">
    <citation type="journal article" date="2019" name="Int. J. Syst. Evol. Microbiol.">
        <title>The Global Catalogue of Microorganisms (GCM) 10K type strain sequencing project: providing services to taxonomists for standard genome sequencing and annotation.</title>
        <authorList>
            <consortium name="The Broad Institute Genomics Platform"/>
            <consortium name="The Broad Institute Genome Sequencing Center for Infectious Disease"/>
            <person name="Wu L."/>
            <person name="Ma J."/>
        </authorList>
    </citation>
    <scope>NUCLEOTIDE SEQUENCE [LARGE SCALE GENOMIC DNA]</scope>
    <source>
        <strain evidence="3">JCM 12165</strain>
    </source>
</reference>
<evidence type="ECO:0000256" key="1">
    <source>
        <dbReference type="SAM" id="Phobius"/>
    </source>
</evidence>
<dbReference type="Proteomes" id="UP001595896">
    <property type="component" value="Unassembled WGS sequence"/>
</dbReference>
<keyword evidence="3" id="KW-1185">Reference proteome</keyword>
<dbReference type="EMBL" id="JBHSGK010000013">
    <property type="protein sequence ID" value="MFC4737394.1"/>
    <property type="molecule type" value="Genomic_DNA"/>
</dbReference>
<accession>A0ABV9NZB3</accession>
<name>A0ABV9NZB3_9BACI</name>
<proteinExistence type="predicted"/>
<sequence length="181" mass="20764">MQWIYLFTGVVASVIAIYHLFTDRLRRLRGAETTYTPADTKKISTHSAVYKVSVYSCYLVLILSIVLFVEVFNSFQNATILFVFILTLGLFILLTLDRVFEIQGDALIFAGYHARWSTIQKIRWGRQKSSRRQLVMELAKGQKIKTTIANEAKEDVEETLSVYCHFETDQERAQAGKPTGR</sequence>
<comment type="caution">
    <text evidence="2">The sequence shown here is derived from an EMBL/GenBank/DDBJ whole genome shotgun (WGS) entry which is preliminary data.</text>
</comment>
<keyword evidence="1" id="KW-0812">Transmembrane</keyword>
<evidence type="ECO:0000313" key="2">
    <source>
        <dbReference type="EMBL" id="MFC4737394.1"/>
    </source>
</evidence>
<evidence type="ECO:0008006" key="4">
    <source>
        <dbReference type="Google" id="ProtNLM"/>
    </source>
</evidence>
<keyword evidence="1" id="KW-0472">Membrane</keyword>
<evidence type="ECO:0000313" key="3">
    <source>
        <dbReference type="Proteomes" id="UP001595896"/>
    </source>
</evidence>
<feature type="transmembrane region" description="Helical" evidence="1">
    <location>
        <begin position="6"/>
        <end position="21"/>
    </location>
</feature>